<sequence length="272" mass="30676">MNQEKSLPSEIFYSLFSLVKPRKVQNANSEWQSHVLPHSPIQELAPNLWHVTGILPASGHPPREMILYKLPDSTLLIHSGIVLDEATMIQLESLGTPKIMIVPNRIHRLDARVFKQRYPELIVVAPAAAIPYVEQVVPVDATAEEFLPQYGIVCHQPTGIRPQELTYELQLPTGKALIFTDILFNLTESYLDKYTPTTKLPLNILGAYGFFGITKLGKMFYMTDRNAYRQWLESLANNITDLQVISVAHGEPIVTNCTQKLHEAAARLNTHK</sequence>
<evidence type="ECO:0000313" key="2">
    <source>
        <dbReference type="Proteomes" id="UP000271624"/>
    </source>
</evidence>
<accession>A0A3S1BEA2</accession>
<dbReference type="SUPFAM" id="SSF56281">
    <property type="entry name" value="Metallo-hydrolase/oxidoreductase"/>
    <property type="match status" value="1"/>
</dbReference>
<evidence type="ECO:0008006" key="3">
    <source>
        <dbReference type="Google" id="ProtNLM"/>
    </source>
</evidence>
<dbReference type="EMBL" id="RSCL01000001">
    <property type="protein sequence ID" value="RUT10147.1"/>
    <property type="molecule type" value="Genomic_DNA"/>
</dbReference>
<reference evidence="1" key="1">
    <citation type="submission" date="2018-12" db="EMBL/GenBank/DDBJ databases">
        <authorList>
            <person name="Will S."/>
            <person name="Neumann-Schaal M."/>
            <person name="Henke P."/>
        </authorList>
    </citation>
    <scope>NUCLEOTIDE SEQUENCE</scope>
    <source>
        <strain evidence="1">PCC 7102</strain>
    </source>
</reference>
<comment type="caution">
    <text evidence="1">The sequence shown here is derived from an EMBL/GenBank/DDBJ whole genome shotgun (WGS) entry which is preliminary data.</text>
</comment>
<dbReference type="OrthoDB" id="450111at2"/>
<protein>
    <recommendedName>
        <fullName evidence="3">DUF4336 domain-containing protein</fullName>
    </recommendedName>
</protein>
<reference evidence="1" key="2">
    <citation type="journal article" date="2019" name="Genome Biol. Evol.">
        <title>Day and night: Metabolic profiles and evolutionary relationships of six axenic non-marine cyanobacteria.</title>
        <authorList>
            <person name="Will S.E."/>
            <person name="Henke P."/>
            <person name="Boedeker C."/>
            <person name="Huang S."/>
            <person name="Brinkmann H."/>
            <person name="Rohde M."/>
            <person name="Jarek M."/>
            <person name="Friedl T."/>
            <person name="Seufert S."/>
            <person name="Schumacher M."/>
            <person name="Overmann J."/>
            <person name="Neumann-Schaal M."/>
            <person name="Petersen J."/>
        </authorList>
    </citation>
    <scope>NUCLEOTIDE SEQUENCE [LARGE SCALE GENOMIC DNA]</scope>
    <source>
        <strain evidence="1">PCC 7102</strain>
    </source>
</reference>
<dbReference type="Proteomes" id="UP000271624">
    <property type="component" value="Unassembled WGS sequence"/>
</dbReference>
<dbReference type="InterPro" id="IPR036866">
    <property type="entry name" value="RibonucZ/Hydroxyglut_hydro"/>
</dbReference>
<gene>
    <name evidence="1" type="ORF">DSM106972_006420</name>
</gene>
<name>A0A3S1BEA2_9CYAN</name>
<dbReference type="RefSeq" id="WP_127078752.1">
    <property type="nucleotide sequence ID" value="NZ_RSCL01000001.1"/>
</dbReference>
<organism evidence="1 2">
    <name type="scientific">Dulcicalothrix desertica PCC 7102</name>
    <dbReference type="NCBI Taxonomy" id="232991"/>
    <lineage>
        <taxon>Bacteria</taxon>
        <taxon>Bacillati</taxon>
        <taxon>Cyanobacteriota</taxon>
        <taxon>Cyanophyceae</taxon>
        <taxon>Nostocales</taxon>
        <taxon>Calotrichaceae</taxon>
        <taxon>Dulcicalothrix</taxon>
    </lineage>
</organism>
<proteinExistence type="predicted"/>
<keyword evidence="2" id="KW-1185">Reference proteome</keyword>
<dbReference type="AlphaFoldDB" id="A0A3S1BEA2"/>
<evidence type="ECO:0000313" key="1">
    <source>
        <dbReference type="EMBL" id="RUT10147.1"/>
    </source>
</evidence>